<gene>
    <name evidence="1" type="ORF">PGLA1383_LOCUS19509</name>
</gene>
<name>A0A813ENV1_POLGL</name>
<comment type="caution">
    <text evidence="1">The sequence shown here is derived from an EMBL/GenBank/DDBJ whole genome shotgun (WGS) entry which is preliminary data.</text>
</comment>
<proteinExistence type="predicted"/>
<dbReference type="Proteomes" id="UP000654075">
    <property type="component" value="Unassembled WGS sequence"/>
</dbReference>
<sequence length="127" mass="13888">MDVIWIKTLLTAQAPMKYKECREFSEPLAPNDRLEVQLNKMGLGTFSISDLPATDAVLLFVVGRNDVLSAAASFESHVFTPSRSAQVAAIDAYKGSKKSTTNILTYPIQRSPTRRAASNCHSAQLCP</sequence>
<organism evidence="1 2">
    <name type="scientific">Polarella glacialis</name>
    <name type="common">Dinoflagellate</name>
    <dbReference type="NCBI Taxonomy" id="89957"/>
    <lineage>
        <taxon>Eukaryota</taxon>
        <taxon>Sar</taxon>
        <taxon>Alveolata</taxon>
        <taxon>Dinophyceae</taxon>
        <taxon>Suessiales</taxon>
        <taxon>Suessiaceae</taxon>
        <taxon>Polarella</taxon>
    </lineage>
</organism>
<dbReference type="OrthoDB" id="420300at2759"/>
<evidence type="ECO:0000313" key="1">
    <source>
        <dbReference type="EMBL" id="CAE8601213.1"/>
    </source>
</evidence>
<accession>A0A813ENV1</accession>
<dbReference type="AlphaFoldDB" id="A0A813ENV1"/>
<keyword evidence="2" id="KW-1185">Reference proteome</keyword>
<dbReference type="EMBL" id="CAJNNV010012921">
    <property type="protein sequence ID" value="CAE8601213.1"/>
    <property type="molecule type" value="Genomic_DNA"/>
</dbReference>
<protein>
    <submittedName>
        <fullName evidence="1">Uncharacterized protein</fullName>
    </submittedName>
</protein>
<reference evidence="1" key="1">
    <citation type="submission" date="2021-02" db="EMBL/GenBank/DDBJ databases">
        <authorList>
            <person name="Dougan E. K."/>
            <person name="Rhodes N."/>
            <person name="Thang M."/>
            <person name="Chan C."/>
        </authorList>
    </citation>
    <scope>NUCLEOTIDE SEQUENCE</scope>
</reference>
<evidence type="ECO:0000313" key="2">
    <source>
        <dbReference type="Proteomes" id="UP000654075"/>
    </source>
</evidence>